<protein>
    <submittedName>
        <fullName evidence="2">HpsJ family protein</fullName>
    </submittedName>
</protein>
<sequence>MSSANTTGKAVASPLAAISLKLVGAITIIAALIDFLILIIPPNFLDAQWQLATTTQLVDRGIVPLVGIALVLTGAWIDSNVGVLSRSRSLLVDARFWVCLLSSFLGLLFVVLTVLHPNNVRLTSRQALERVDTEVGQVTSQIEQRFDQQRTQLGSLLQNEDQLQQAVEQGQLTQEQLAFVEQFRNDPAALDDFLEQQLGQARQQAQTQIGSRRQEAEQQIRREALKSGFRVATSSLLLAIGYTVIGWLGLRRLLAMSRTA</sequence>
<organism evidence="2 3">
    <name type="scientific">Almyronema epifaneia S1</name>
    <dbReference type="NCBI Taxonomy" id="2991925"/>
    <lineage>
        <taxon>Bacteria</taxon>
        <taxon>Bacillati</taxon>
        <taxon>Cyanobacteriota</taxon>
        <taxon>Cyanophyceae</taxon>
        <taxon>Nodosilineales</taxon>
        <taxon>Nodosilineaceae</taxon>
        <taxon>Almyronema</taxon>
        <taxon>Almyronema epifaneia</taxon>
    </lineage>
</organism>
<proteinExistence type="predicted"/>
<keyword evidence="1" id="KW-1133">Transmembrane helix</keyword>
<comment type="caution">
    <text evidence="2">The sequence shown here is derived from an EMBL/GenBank/DDBJ whole genome shotgun (WGS) entry which is preliminary data.</text>
</comment>
<dbReference type="Proteomes" id="UP001600165">
    <property type="component" value="Unassembled WGS sequence"/>
</dbReference>
<accession>A0ABW6IER3</accession>
<evidence type="ECO:0000313" key="2">
    <source>
        <dbReference type="EMBL" id="MFE4106663.1"/>
    </source>
</evidence>
<feature type="transmembrane region" description="Helical" evidence="1">
    <location>
        <begin position="96"/>
        <end position="115"/>
    </location>
</feature>
<evidence type="ECO:0000313" key="3">
    <source>
        <dbReference type="Proteomes" id="UP001600165"/>
    </source>
</evidence>
<dbReference type="InterPro" id="IPR047709">
    <property type="entry name" value="HpsJ-like"/>
</dbReference>
<dbReference type="RefSeq" id="WP_377964638.1">
    <property type="nucleotide sequence ID" value="NZ_JBHZOL010000069.1"/>
</dbReference>
<keyword evidence="1" id="KW-0812">Transmembrane</keyword>
<evidence type="ECO:0000256" key="1">
    <source>
        <dbReference type="SAM" id="Phobius"/>
    </source>
</evidence>
<feature type="transmembrane region" description="Helical" evidence="1">
    <location>
        <begin position="231"/>
        <end position="250"/>
    </location>
</feature>
<name>A0ABW6IER3_9CYAN</name>
<dbReference type="NCBIfam" id="NF038305">
    <property type="entry name" value="HpsJ_fam"/>
    <property type="match status" value="1"/>
</dbReference>
<feature type="transmembrane region" description="Helical" evidence="1">
    <location>
        <begin position="61"/>
        <end position="84"/>
    </location>
</feature>
<dbReference type="EMBL" id="JBHZOL010000069">
    <property type="protein sequence ID" value="MFE4106663.1"/>
    <property type="molecule type" value="Genomic_DNA"/>
</dbReference>
<reference evidence="2 3" key="1">
    <citation type="submission" date="2024-10" db="EMBL/GenBank/DDBJ databases">
        <authorList>
            <person name="Ratan Roy A."/>
            <person name="Morales Sandoval P.H."/>
            <person name="De Los Santos Villalobos S."/>
            <person name="Chakraborty S."/>
            <person name="Mukherjee J."/>
        </authorList>
    </citation>
    <scope>NUCLEOTIDE SEQUENCE [LARGE SCALE GENOMIC DNA]</scope>
    <source>
        <strain evidence="2 3">S1</strain>
    </source>
</reference>
<gene>
    <name evidence="2" type="ORF">ACFVKH_10275</name>
</gene>
<keyword evidence="3" id="KW-1185">Reference proteome</keyword>
<feature type="transmembrane region" description="Helical" evidence="1">
    <location>
        <begin position="20"/>
        <end position="41"/>
    </location>
</feature>
<keyword evidence="1" id="KW-0472">Membrane</keyword>